<feature type="domain" description="O-GlcNAc transferase C-terminal" evidence="9">
    <location>
        <begin position="574"/>
        <end position="743"/>
    </location>
</feature>
<evidence type="ECO:0000313" key="10">
    <source>
        <dbReference type="EMBL" id="EQC30655.1"/>
    </source>
</evidence>
<evidence type="ECO:0000256" key="1">
    <source>
        <dbReference type="ARBA" id="ARBA00004922"/>
    </source>
</evidence>
<dbReference type="InterPro" id="IPR029489">
    <property type="entry name" value="OGT/SEC/SPY_C"/>
</dbReference>
<dbReference type="SUPFAM" id="SSF48452">
    <property type="entry name" value="TPR-like"/>
    <property type="match status" value="2"/>
</dbReference>
<gene>
    <name evidence="10" type="ORF">SDRG_11710</name>
</gene>
<dbReference type="InParanoid" id="T0QAV1"/>
<reference evidence="10 11" key="1">
    <citation type="submission" date="2012-04" db="EMBL/GenBank/DDBJ databases">
        <title>The Genome Sequence of Saprolegnia declina VS20.</title>
        <authorList>
            <consortium name="The Broad Institute Genome Sequencing Platform"/>
            <person name="Russ C."/>
            <person name="Nusbaum C."/>
            <person name="Tyler B."/>
            <person name="van West P."/>
            <person name="Dieguez-Uribeondo J."/>
            <person name="de Bruijn I."/>
            <person name="Tripathy S."/>
            <person name="Jiang R."/>
            <person name="Young S.K."/>
            <person name="Zeng Q."/>
            <person name="Gargeya S."/>
            <person name="Fitzgerald M."/>
            <person name="Haas B."/>
            <person name="Abouelleil A."/>
            <person name="Alvarado L."/>
            <person name="Arachchi H.M."/>
            <person name="Berlin A."/>
            <person name="Chapman S.B."/>
            <person name="Goldberg J."/>
            <person name="Griggs A."/>
            <person name="Gujja S."/>
            <person name="Hansen M."/>
            <person name="Howarth C."/>
            <person name="Imamovic A."/>
            <person name="Larimer J."/>
            <person name="McCowen C."/>
            <person name="Montmayeur A."/>
            <person name="Murphy C."/>
            <person name="Neiman D."/>
            <person name="Pearson M."/>
            <person name="Priest M."/>
            <person name="Roberts A."/>
            <person name="Saif S."/>
            <person name="Shea T."/>
            <person name="Sisk P."/>
            <person name="Sykes S."/>
            <person name="Wortman J."/>
            <person name="Nusbaum C."/>
            <person name="Birren B."/>
        </authorList>
    </citation>
    <scope>NUCLEOTIDE SEQUENCE [LARGE SCALE GENOMIC DNA]</scope>
    <source>
        <strain evidence="10 11">VS20</strain>
    </source>
</reference>
<keyword evidence="6" id="KW-0677">Repeat</keyword>
<dbReference type="InterPro" id="IPR011990">
    <property type="entry name" value="TPR-like_helical_dom_sf"/>
</dbReference>
<keyword evidence="4" id="KW-0328">Glycosyltransferase</keyword>
<feature type="repeat" description="TPR" evidence="8">
    <location>
        <begin position="244"/>
        <end position="277"/>
    </location>
</feature>
<dbReference type="OrthoDB" id="9991317at2759"/>
<dbReference type="UniPathway" id="UPA00378"/>
<dbReference type="Proteomes" id="UP000030762">
    <property type="component" value="Unassembled WGS sequence"/>
</dbReference>
<dbReference type="Gene3D" id="3.40.50.2000">
    <property type="entry name" value="Glycogen Phosphorylase B"/>
    <property type="match status" value="1"/>
</dbReference>
<dbReference type="SMART" id="SM00028">
    <property type="entry name" value="TPR"/>
    <property type="match status" value="7"/>
</dbReference>
<dbReference type="VEuPathDB" id="FungiDB:SDRG_11710"/>
<accession>T0QAV1</accession>
<protein>
    <recommendedName>
        <fullName evidence="3">protein O-GlcNAc transferase</fullName>
        <ecNumber evidence="3">2.4.1.255</ecNumber>
    </recommendedName>
</protein>
<dbReference type="STRING" id="1156394.T0QAV1"/>
<dbReference type="eggNOG" id="KOG4626">
    <property type="taxonomic scope" value="Eukaryota"/>
</dbReference>
<dbReference type="Pfam" id="PF13844">
    <property type="entry name" value="Glyco_transf_41"/>
    <property type="match status" value="1"/>
</dbReference>
<dbReference type="GO" id="GO:0097363">
    <property type="term" value="F:protein O-acetylglucosaminyltransferase activity"/>
    <property type="evidence" value="ECO:0007669"/>
    <property type="project" value="UniProtKB-EC"/>
</dbReference>
<proteinExistence type="inferred from homology"/>
<dbReference type="GO" id="GO:0006493">
    <property type="term" value="P:protein O-linked glycosylation"/>
    <property type="evidence" value="ECO:0007669"/>
    <property type="project" value="TreeGrafter"/>
</dbReference>
<dbReference type="SUPFAM" id="SSF53756">
    <property type="entry name" value="UDP-Glycosyltransferase/glycogen phosphorylase"/>
    <property type="match status" value="1"/>
</dbReference>
<organism evidence="10 11">
    <name type="scientific">Saprolegnia diclina (strain VS20)</name>
    <dbReference type="NCBI Taxonomy" id="1156394"/>
    <lineage>
        <taxon>Eukaryota</taxon>
        <taxon>Sar</taxon>
        <taxon>Stramenopiles</taxon>
        <taxon>Oomycota</taxon>
        <taxon>Saprolegniomycetes</taxon>
        <taxon>Saprolegniales</taxon>
        <taxon>Saprolegniaceae</taxon>
        <taxon>Saprolegnia</taxon>
    </lineage>
</organism>
<dbReference type="AlphaFoldDB" id="T0QAV1"/>
<dbReference type="PROSITE" id="PS50005">
    <property type="entry name" value="TPR"/>
    <property type="match status" value="2"/>
</dbReference>
<name>T0QAV1_SAPDV</name>
<evidence type="ECO:0000256" key="8">
    <source>
        <dbReference type="PROSITE-ProRule" id="PRU00339"/>
    </source>
</evidence>
<dbReference type="InterPro" id="IPR019734">
    <property type="entry name" value="TPR_rpt"/>
</dbReference>
<keyword evidence="5" id="KW-0808">Transferase</keyword>
<dbReference type="OMA" id="SQRLMYD"/>
<evidence type="ECO:0000259" key="9">
    <source>
        <dbReference type="Pfam" id="PF13844"/>
    </source>
</evidence>
<evidence type="ECO:0000256" key="3">
    <source>
        <dbReference type="ARBA" id="ARBA00011970"/>
    </source>
</evidence>
<evidence type="ECO:0000313" key="11">
    <source>
        <dbReference type="Proteomes" id="UP000030762"/>
    </source>
</evidence>
<evidence type="ECO:0000256" key="6">
    <source>
        <dbReference type="ARBA" id="ARBA00022737"/>
    </source>
</evidence>
<comment type="pathway">
    <text evidence="1">Protein modification; protein glycosylation.</text>
</comment>
<dbReference type="PANTHER" id="PTHR44998:SF1">
    <property type="entry name" value="UDP-N-ACETYLGLUCOSAMINE--PEPTIDE N-ACETYLGLUCOSAMINYLTRANSFERASE 110 KDA SUBUNIT"/>
    <property type="match status" value="1"/>
</dbReference>
<dbReference type="GeneID" id="19952437"/>
<keyword evidence="7 8" id="KW-0802">TPR repeat</keyword>
<sequence>MSDVLREGIRLHMDMGALEKAKAIYARVVAEDPMAADAWQLLGAVAVQEGDFHSGEIHFAHALTLETDPKKTAMLHCNLAETRRLQEKHDVVTLDHASTGSRVAPTEFCRVVLAKVLLDRSEPRLAIPHLQAVVAHRDTHVEAWHLLGRAWLSVSVMDEASTAFRRLLAASGPLAVEGYVGLGQVRQALGALHEAITYYERALELNPTHFAGRLLLATVWHQHGRLDDAMHVYASLLEQSPAHVGLLNNLGAALLYRGREDAAATYFQRALAIEPGQLQSLGNLYIYYAERGDVAAARAMLETAYAQSRNDIFRLQAALLLPPVYATQDELLATRAALHARLDAFMAQDMTLANFYTTELRPPFFLVYHGKNDRRLLETLATLYRRAVPQLSWTAPHVTTKRPQSCIRVGFMSKSFLTNHAHGLLLRGVLAGLDREVFCVYLLVVPSVSEAPDPSLVAAVDTVVHLSLHLLDVQRDVAALALDALVFADIMSDPVNYFTAFGRLARVQALFWGNPTTSGIAAIDYFISSELLEAALDVEGTGGDGDHYTEQVVLLPGLGIWYDPPLLPATPGRRSDYNLDEHWTIYMCAQSVFKMQPEFDVVLAAILAQDLNGHVVLVQGRRATWTEQLMARLRATLPRSSFDRLHLLPRVAGHDAYMRLLSVATVVLHPFPFGGSKTSAEALALGRPLVVRDATHLRARMAPAFFRRVGLSHLLCADTDAYIAMALKLGTNATFHAEITGVITARTHLLWRDPQVVTEWDRFLFNAVRVSALDDTESEEGE</sequence>
<dbReference type="EC" id="2.4.1.255" evidence="3"/>
<dbReference type="PROSITE" id="PS50293">
    <property type="entry name" value="TPR_REGION"/>
    <property type="match status" value="1"/>
</dbReference>
<dbReference type="RefSeq" id="XP_008615981.1">
    <property type="nucleotide sequence ID" value="XM_008617759.1"/>
</dbReference>
<evidence type="ECO:0000256" key="7">
    <source>
        <dbReference type="ARBA" id="ARBA00022803"/>
    </source>
</evidence>
<evidence type="ECO:0000256" key="2">
    <source>
        <dbReference type="ARBA" id="ARBA00005386"/>
    </source>
</evidence>
<dbReference type="EMBL" id="JH767174">
    <property type="protein sequence ID" value="EQC30655.1"/>
    <property type="molecule type" value="Genomic_DNA"/>
</dbReference>
<feature type="repeat" description="TPR" evidence="8">
    <location>
        <begin position="176"/>
        <end position="209"/>
    </location>
</feature>
<keyword evidence="11" id="KW-1185">Reference proteome</keyword>
<dbReference type="Pfam" id="PF14559">
    <property type="entry name" value="TPR_19"/>
    <property type="match status" value="1"/>
</dbReference>
<comment type="similarity">
    <text evidence="2">Belongs to the glycosyltransferase 41 family. O-GlcNAc transferase subfamily.</text>
</comment>
<evidence type="ECO:0000256" key="4">
    <source>
        <dbReference type="ARBA" id="ARBA00022676"/>
    </source>
</evidence>
<dbReference type="Gene3D" id="3.40.50.11380">
    <property type="match status" value="1"/>
</dbReference>
<dbReference type="Pfam" id="PF13181">
    <property type="entry name" value="TPR_8"/>
    <property type="match status" value="1"/>
</dbReference>
<dbReference type="Pfam" id="PF13432">
    <property type="entry name" value="TPR_16"/>
    <property type="match status" value="2"/>
</dbReference>
<dbReference type="Gene3D" id="1.25.40.10">
    <property type="entry name" value="Tetratricopeptide repeat domain"/>
    <property type="match status" value="3"/>
</dbReference>
<evidence type="ECO:0000256" key="5">
    <source>
        <dbReference type="ARBA" id="ARBA00022679"/>
    </source>
</evidence>
<dbReference type="PANTHER" id="PTHR44998">
    <property type="match status" value="1"/>
</dbReference>